<keyword evidence="1" id="KW-0472">Membrane</keyword>
<dbReference type="Proteomes" id="UP000282311">
    <property type="component" value="Unassembled WGS sequence"/>
</dbReference>
<comment type="caution">
    <text evidence="3">The sequence shown here is derived from an EMBL/GenBank/DDBJ whole genome shotgun (WGS) entry which is preliminary data.</text>
</comment>
<dbReference type="AlphaFoldDB" id="A0A3B0BER4"/>
<evidence type="ECO:0000259" key="2">
    <source>
        <dbReference type="Pfam" id="PF01882"/>
    </source>
</evidence>
<keyword evidence="1" id="KW-1133">Transmembrane helix</keyword>
<dbReference type="EMBL" id="RBAH01000029">
    <property type="protein sequence ID" value="RKN71190.1"/>
    <property type="molecule type" value="Genomic_DNA"/>
</dbReference>
<sequence>MRRRSGWGNFIVVAVLCAGCYGLAEWRGGYSAFFLFYGTAVMLAAAVVLLGFGTRRLQAERLLSEYRFFAGDDAHVRVYISRSLPVPFGWMIVSDVWTDGTAEYRHSRLLFPGFKRDIRFRYKLNRVARGRYRFVRLEVDAGDFLGLLRKRVTLAAETEFAVYPKPLALHFYAFGGEPDSDHAASVFRLEARLTPLVTSVRDYAPGDPLHRIHWKATARTGSLQTKMSDPAEAQRLAILLDPSHPGYAGGEGAALFEASVRAVAALLEWTVKEGAYASLHAGGDQSLPYARRYDLLDAYELLSGARSSGSVSGADMLLREATGGPGGCAVVFVTAALDERLAHAARTLTAGRRRLTVWLMCLSRETALSEHQRRLIGELENSGGRVVLLRAPKASLADEGGAEDVIA</sequence>
<dbReference type="OrthoDB" id="140416at2"/>
<dbReference type="RefSeq" id="WP_120750824.1">
    <property type="nucleotide sequence ID" value="NZ_RBAH01000029.1"/>
</dbReference>
<organism evidence="3 4">
    <name type="scientific">Paenibacillus ginsengarvi</name>
    <dbReference type="NCBI Taxonomy" id="400777"/>
    <lineage>
        <taxon>Bacteria</taxon>
        <taxon>Bacillati</taxon>
        <taxon>Bacillota</taxon>
        <taxon>Bacilli</taxon>
        <taxon>Bacillales</taxon>
        <taxon>Paenibacillaceae</taxon>
        <taxon>Paenibacillus</taxon>
    </lineage>
</organism>
<name>A0A3B0BER4_9BACL</name>
<feature type="domain" description="DUF58" evidence="2">
    <location>
        <begin position="199"/>
        <end position="285"/>
    </location>
</feature>
<feature type="transmembrane region" description="Helical" evidence="1">
    <location>
        <begin position="30"/>
        <end position="52"/>
    </location>
</feature>
<keyword evidence="1" id="KW-0812">Transmembrane</keyword>
<evidence type="ECO:0000256" key="1">
    <source>
        <dbReference type="SAM" id="Phobius"/>
    </source>
</evidence>
<dbReference type="InterPro" id="IPR002881">
    <property type="entry name" value="DUF58"/>
</dbReference>
<gene>
    <name evidence="3" type="ORF">D7M11_29270</name>
</gene>
<proteinExistence type="predicted"/>
<feature type="transmembrane region" description="Helical" evidence="1">
    <location>
        <begin position="7"/>
        <end position="24"/>
    </location>
</feature>
<reference evidence="3 4" key="1">
    <citation type="journal article" date="2007" name="Int. J. Syst. Evol. Microbiol.">
        <title>Paenibacillus ginsengarvi sp. nov., isolated from soil from ginseng cultivation.</title>
        <authorList>
            <person name="Yoon M.H."/>
            <person name="Ten L.N."/>
            <person name="Im W.T."/>
        </authorList>
    </citation>
    <scope>NUCLEOTIDE SEQUENCE [LARGE SCALE GENOMIC DNA]</scope>
    <source>
        <strain evidence="3 4">KCTC 13059</strain>
    </source>
</reference>
<dbReference type="PANTHER" id="PTHR34351:SF2">
    <property type="entry name" value="DUF58 DOMAIN-CONTAINING PROTEIN"/>
    <property type="match status" value="1"/>
</dbReference>
<keyword evidence="4" id="KW-1185">Reference proteome</keyword>
<protein>
    <submittedName>
        <fullName evidence="3">DUF58 domain-containing protein</fullName>
    </submittedName>
</protein>
<dbReference type="PANTHER" id="PTHR34351">
    <property type="entry name" value="SLR1927 PROTEIN-RELATED"/>
    <property type="match status" value="1"/>
</dbReference>
<accession>A0A3B0BER4</accession>
<dbReference type="Pfam" id="PF01882">
    <property type="entry name" value="DUF58"/>
    <property type="match status" value="1"/>
</dbReference>
<evidence type="ECO:0000313" key="3">
    <source>
        <dbReference type="EMBL" id="RKN71190.1"/>
    </source>
</evidence>
<evidence type="ECO:0000313" key="4">
    <source>
        <dbReference type="Proteomes" id="UP000282311"/>
    </source>
</evidence>